<dbReference type="GO" id="GO:0009279">
    <property type="term" value="C:cell outer membrane"/>
    <property type="evidence" value="ECO:0007669"/>
    <property type="project" value="UniProtKB-SubCell"/>
</dbReference>
<organism evidence="5">
    <name type="scientific">hydrocarbon metagenome</name>
    <dbReference type="NCBI Taxonomy" id="938273"/>
    <lineage>
        <taxon>unclassified sequences</taxon>
        <taxon>metagenomes</taxon>
        <taxon>ecological metagenomes</taxon>
    </lineage>
</organism>
<dbReference type="PANTHER" id="PTHR38776:SF1">
    <property type="entry name" value="MLTA-INTERACTING PROTEIN-RELATED"/>
    <property type="match status" value="1"/>
</dbReference>
<gene>
    <name evidence="5" type="ORF">ASZ90_006846</name>
</gene>
<keyword evidence="3" id="KW-0472">Membrane</keyword>
<evidence type="ECO:0000313" key="5">
    <source>
        <dbReference type="EMBL" id="KUG23404.1"/>
    </source>
</evidence>
<dbReference type="InterPro" id="IPR010583">
    <property type="entry name" value="MipA"/>
</dbReference>
<accession>A0A0W8FRA3</accession>
<dbReference type="EMBL" id="LNQE01000909">
    <property type="protein sequence ID" value="KUG23404.1"/>
    <property type="molecule type" value="Genomic_DNA"/>
</dbReference>
<evidence type="ECO:0000256" key="3">
    <source>
        <dbReference type="ARBA" id="ARBA00023136"/>
    </source>
</evidence>
<dbReference type="AlphaFoldDB" id="A0A0W8FRA3"/>
<evidence type="ECO:0000256" key="1">
    <source>
        <dbReference type="ARBA" id="ARBA00004442"/>
    </source>
</evidence>
<comment type="caution">
    <text evidence="5">The sequence shown here is derived from an EMBL/GenBank/DDBJ whole genome shotgun (WGS) entry which is preliminary data.</text>
</comment>
<proteinExistence type="predicted"/>
<name>A0A0W8FRA3_9ZZZZ</name>
<keyword evidence="2" id="KW-0732">Signal</keyword>
<protein>
    <submittedName>
        <fullName evidence="5">Putative outer membrane protein</fullName>
    </submittedName>
</protein>
<sequence>MRVRHKMAAFLFGLIFLLSISAFAEEKPLWELGIGLGLLQMPDYRGSDENRLYLLPYPYLVYRGDILKIDEQRVTGQIFKTDRILLDFSGFGSVPVKSSNNSARTGMEDLDPTFELGPALKIKLWESKEDKFKLSLSLPVRAFFSTDFSSVRHEGWVFSPRINFVKNDLIPETGLNLGISVGPMFADSGYNAYFYNVEPQYATATRPAYSAGGGYSGSTLTVGLSKAYKQFIISAFASADFLQRASFEDSPLVKRETSIMSGTSVSWIFFKSATKVNVEK</sequence>
<reference evidence="5" key="1">
    <citation type="journal article" date="2015" name="Proc. Natl. Acad. Sci. U.S.A.">
        <title>Networks of energetic and metabolic interactions define dynamics in microbial communities.</title>
        <authorList>
            <person name="Embree M."/>
            <person name="Liu J.K."/>
            <person name="Al-Bassam M.M."/>
            <person name="Zengler K."/>
        </authorList>
    </citation>
    <scope>NUCLEOTIDE SEQUENCE</scope>
</reference>
<keyword evidence="4" id="KW-0998">Cell outer membrane</keyword>
<dbReference type="PANTHER" id="PTHR38776">
    <property type="entry name" value="MLTA-INTERACTING PROTEIN-RELATED"/>
    <property type="match status" value="1"/>
</dbReference>
<dbReference type="Pfam" id="PF06629">
    <property type="entry name" value="MipA"/>
    <property type="match status" value="1"/>
</dbReference>
<evidence type="ECO:0000256" key="2">
    <source>
        <dbReference type="ARBA" id="ARBA00022729"/>
    </source>
</evidence>
<comment type="subcellular location">
    <subcellularLocation>
        <location evidence="1">Cell outer membrane</location>
    </subcellularLocation>
</comment>
<evidence type="ECO:0000256" key="4">
    <source>
        <dbReference type="ARBA" id="ARBA00023237"/>
    </source>
</evidence>